<dbReference type="PROSITE" id="PS00636">
    <property type="entry name" value="DNAJ_1"/>
    <property type="match status" value="1"/>
</dbReference>
<evidence type="ECO:0000256" key="3">
    <source>
        <dbReference type="ARBA" id="ARBA00023139"/>
    </source>
</evidence>
<dbReference type="PANTHER" id="PTHR44027">
    <property type="entry name" value="DNAJ HOMOLOG SUBFAMILY C MEMBER 5 HOMOLOG"/>
    <property type="match status" value="1"/>
</dbReference>
<dbReference type="SUPFAM" id="SSF46565">
    <property type="entry name" value="Chaperone J-domain"/>
    <property type="match status" value="1"/>
</dbReference>
<dbReference type="InterPro" id="IPR036869">
    <property type="entry name" value="J_dom_sf"/>
</dbReference>
<dbReference type="InterPro" id="IPR051434">
    <property type="entry name" value="DnaJ_C_subfamily_member5"/>
</dbReference>
<keyword evidence="3" id="KW-0564">Palmitate</keyword>
<accession>A0A0L8H588</accession>
<dbReference type="EMBL" id="KQ419333">
    <property type="protein sequence ID" value="KOF83940.1"/>
    <property type="molecule type" value="Genomic_DNA"/>
</dbReference>
<keyword evidence="2" id="KW-0472">Membrane</keyword>
<sequence>MYRDAVSKVRVGNEYSEEFRVEAITQEFKTGCPWELLYADDLALIAELLSELEEKFQVWKQGLELKGLRVDLAKTKVLISRKLALKFHPDKNLDDPNAADKFKDINHAHSVLCDSSKRRIYDQYGSLGLYAAETVGEENVSFYFLLNSRWAKALFCFCGLITGCYFCLCCCCCCNFCCGKFRPQMDQEDMDYSFLHKDPEKGDFDQPREELSSDSSEATPVVSQPTASGHPAEGEGVQEATGNVTETTVLSQDAKPNYGADGAIPLPES</sequence>
<dbReference type="GO" id="GO:0016020">
    <property type="term" value="C:membrane"/>
    <property type="evidence" value="ECO:0007669"/>
    <property type="project" value="UniProtKB-SubCell"/>
</dbReference>
<gene>
    <name evidence="8" type="ORF">OCBIM_22022981mg</name>
</gene>
<organism evidence="8">
    <name type="scientific">Octopus bimaculoides</name>
    <name type="common">California two-spotted octopus</name>
    <dbReference type="NCBI Taxonomy" id="37653"/>
    <lineage>
        <taxon>Eukaryota</taxon>
        <taxon>Metazoa</taxon>
        <taxon>Spiralia</taxon>
        <taxon>Lophotrochozoa</taxon>
        <taxon>Mollusca</taxon>
        <taxon>Cephalopoda</taxon>
        <taxon>Coleoidea</taxon>
        <taxon>Octopodiformes</taxon>
        <taxon>Octopoda</taxon>
        <taxon>Incirrata</taxon>
        <taxon>Octopodidae</taxon>
        <taxon>Octopus</taxon>
    </lineage>
</organism>
<protein>
    <recommendedName>
        <fullName evidence="7">J domain-containing protein</fullName>
    </recommendedName>
</protein>
<evidence type="ECO:0000256" key="4">
    <source>
        <dbReference type="ARBA" id="ARBA00023186"/>
    </source>
</evidence>
<dbReference type="InterPro" id="IPR018253">
    <property type="entry name" value="DnaJ_domain_CS"/>
</dbReference>
<reference evidence="8" key="1">
    <citation type="submission" date="2015-07" db="EMBL/GenBank/DDBJ databases">
        <title>MeaNS - Measles Nucleotide Surveillance Program.</title>
        <authorList>
            <person name="Tran T."/>
            <person name="Druce J."/>
        </authorList>
    </citation>
    <scope>NUCLEOTIDE SEQUENCE</scope>
    <source>
        <strain evidence="8">UCB-OBI-ISO-001</strain>
        <tissue evidence="8">Gonad</tissue>
    </source>
</reference>
<name>A0A0L8H588_OCTBM</name>
<dbReference type="Gene3D" id="1.10.287.110">
    <property type="entry name" value="DnaJ domain"/>
    <property type="match status" value="1"/>
</dbReference>
<feature type="compositionally biased region" description="Basic and acidic residues" evidence="6">
    <location>
        <begin position="196"/>
        <end position="211"/>
    </location>
</feature>
<feature type="compositionally biased region" description="Polar residues" evidence="6">
    <location>
        <begin position="213"/>
        <end position="227"/>
    </location>
</feature>
<evidence type="ECO:0000256" key="2">
    <source>
        <dbReference type="ARBA" id="ARBA00023136"/>
    </source>
</evidence>
<dbReference type="SMART" id="SM00271">
    <property type="entry name" value="DnaJ"/>
    <property type="match status" value="1"/>
</dbReference>
<dbReference type="OrthoDB" id="445556at2759"/>
<keyword evidence="5" id="KW-0449">Lipoprotein</keyword>
<feature type="domain" description="J" evidence="7">
    <location>
        <begin position="51"/>
        <end position="125"/>
    </location>
</feature>
<evidence type="ECO:0000256" key="6">
    <source>
        <dbReference type="SAM" id="MobiDB-lite"/>
    </source>
</evidence>
<dbReference type="InterPro" id="IPR001623">
    <property type="entry name" value="DnaJ_domain"/>
</dbReference>
<feature type="compositionally biased region" description="Polar residues" evidence="6">
    <location>
        <begin position="240"/>
        <end position="251"/>
    </location>
</feature>
<dbReference type="PRINTS" id="PR00625">
    <property type="entry name" value="JDOMAIN"/>
</dbReference>
<proteinExistence type="predicted"/>
<dbReference type="PROSITE" id="PS50076">
    <property type="entry name" value="DNAJ_2"/>
    <property type="match status" value="1"/>
</dbReference>
<evidence type="ECO:0000256" key="1">
    <source>
        <dbReference type="ARBA" id="ARBA00004635"/>
    </source>
</evidence>
<dbReference type="CDD" id="cd06257">
    <property type="entry name" value="DnaJ"/>
    <property type="match status" value="1"/>
</dbReference>
<keyword evidence="4" id="KW-0143">Chaperone</keyword>
<evidence type="ECO:0000313" key="8">
    <source>
        <dbReference type="EMBL" id="KOF83940.1"/>
    </source>
</evidence>
<evidence type="ECO:0000256" key="5">
    <source>
        <dbReference type="ARBA" id="ARBA00023288"/>
    </source>
</evidence>
<feature type="region of interest" description="Disordered" evidence="6">
    <location>
        <begin position="196"/>
        <end position="269"/>
    </location>
</feature>
<dbReference type="STRING" id="37653.A0A0L8H588"/>
<dbReference type="Pfam" id="PF00226">
    <property type="entry name" value="DnaJ"/>
    <property type="match status" value="1"/>
</dbReference>
<dbReference type="AlphaFoldDB" id="A0A0L8H588"/>
<dbReference type="GO" id="GO:0005737">
    <property type="term" value="C:cytoplasm"/>
    <property type="evidence" value="ECO:0007669"/>
    <property type="project" value="UniProtKB-ARBA"/>
</dbReference>
<dbReference type="PANTHER" id="PTHR44027:SF7">
    <property type="entry name" value="DNAJ HOMOLOG SUBFAMILY C MEMBER 5 HOMOLOG"/>
    <property type="match status" value="1"/>
</dbReference>
<evidence type="ECO:0000259" key="7">
    <source>
        <dbReference type="PROSITE" id="PS50076"/>
    </source>
</evidence>
<comment type="subcellular location">
    <subcellularLocation>
        <location evidence="1">Membrane</location>
        <topology evidence="1">Lipid-anchor</topology>
    </subcellularLocation>
</comment>